<dbReference type="EMBL" id="MHHZ01000011">
    <property type="protein sequence ID" value="OGY41944.1"/>
    <property type="molecule type" value="Genomic_DNA"/>
</dbReference>
<dbReference type="SUPFAM" id="SSF52374">
    <property type="entry name" value="Nucleotidylyl transferase"/>
    <property type="match status" value="1"/>
</dbReference>
<accession>A0A1G1XPQ7</accession>
<evidence type="ECO:0000313" key="5">
    <source>
        <dbReference type="Proteomes" id="UP000176498"/>
    </source>
</evidence>
<dbReference type="Gene3D" id="3.40.50.620">
    <property type="entry name" value="HUPs"/>
    <property type="match status" value="1"/>
</dbReference>
<dbReference type="AlphaFoldDB" id="A0A1G1XPQ7"/>
<dbReference type="InterPro" id="IPR050385">
    <property type="entry name" value="Archaeal_FAD_synthase"/>
</dbReference>
<evidence type="ECO:0000313" key="4">
    <source>
        <dbReference type="EMBL" id="OGY41944.1"/>
    </source>
</evidence>
<comment type="caution">
    <text evidence="4">The sequence shown here is derived from an EMBL/GenBank/DDBJ whole genome shotgun (WGS) entry which is preliminary data.</text>
</comment>
<gene>
    <name evidence="4" type="ORF">A2Y82_05145</name>
</gene>
<evidence type="ECO:0000256" key="1">
    <source>
        <dbReference type="ARBA" id="ARBA00022679"/>
    </source>
</evidence>
<evidence type="ECO:0000256" key="2">
    <source>
        <dbReference type="ARBA" id="ARBA00022695"/>
    </source>
</evidence>
<dbReference type="Pfam" id="PF01467">
    <property type="entry name" value="CTP_transf_like"/>
    <property type="match status" value="1"/>
</dbReference>
<dbReference type="GO" id="GO:0016779">
    <property type="term" value="F:nucleotidyltransferase activity"/>
    <property type="evidence" value="ECO:0007669"/>
    <property type="project" value="UniProtKB-KW"/>
</dbReference>
<keyword evidence="1" id="KW-0808">Transferase</keyword>
<dbReference type="InterPro" id="IPR004821">
    <property type="entry name" value="Cyt_trans-like"/>
</dbReference>
<keyword evidence="2" id="KW-0548">Nucleotidyltransferase</keyword>
<protein>
    <recommendedName>
        <fullName evidence="3">Cytidyltransferase-like domain-containing protein</fullName>
    </recommendedName>
</protein>
<name>A0A1G1XPQ7_9BACT</name>
<feature type="domain" description="Cytidyltransferase-like" evidence="3">
    <location>
        <begin position="32"/>
        <end position="153"/>
    </location>
</feature>
<organism evidence="4 5">
    <name type="scientific">Candidatus Buchananbacteria bacterium RBG_13_36_9</name>
    <dbReference type="NCBI Taxonomy" id="1797530"/>
    <lineage>
        <taxon>Bacteria</taxon>
        <taxon>Candidatus Buchananiibacteriota</taxon>
    </lineage>
</organism>
<proteinExistence type="predicted"/>
<evidence type="ECO:0000259" key="3">
    <source>
        <dbReference type="Pfam" id="PF01467"/>
    </source>
</evidence>
<dbReference type="NCBIfam" id="TIGR00125">
    <property type="entry name" value="cyt_tran_rel"/>
    <property type="match status" value="1"/>
</dbReference>
<dbReference type="InterPro" id="IPR014729">
    <property type="entry name" value="Rossmann-like_a/b/a_fold"/>
</dbReference>
<dbReference type="PANTHER" id="PTHR43793">
    <property type="entry name" value="FAD SYNTHASE"/>
    <property type="match status" value="1"/>
</dbReference>
<dbReference type="Proteomes" id="UP000176498">
    <property type="component" value="Unassembled WGS sequence"/>
</dbReference>
<sequence length="162" mass="18320">MGKRKHFRKIMSLAKLSNVITQLKAKGKTIVLTTGVFDIFHPGHLYYLEKISAFGDILVVGLAADKIINKGSGRPIFNEQERQIVLAGLAAVDYPVIFTDIKEFISQIKPHIWVISPTSNPKHNQEKKDLAIRYNIKIIKLDSSYPLHTSDIIAKIKEIKEK</sequence>
<reference evidence="4 5" key="1">
    <citation type="journal article" date="2016" name="Nat. Commun.">
        <title>Thousands of microbial genomes shed light on interconnected biogeochemical processes in an aquifer system.</title>
        <authorList>
            <person name="Anantharaman K."/>
            <person name="Brown C.T."/>
            <person name="Hug L.A."/>
            <person name="Sharon I."/>
            <person name="Castelle C.J."/>
            <person name="Probst A.J."/>
            <person name="Thomas B.C."/>
            <person name="Singh A."/>
            <person name="Wilkins M.J."/>
            <person name="Karaoz U."/>
            <person name="Brodie E.L."/>
            <person name="Williams K.H."/>
            <person name="Hubbard S.S."/>
            <person name="Banfield J.F."/>
        </authorList>
    </citation>
    <scope>NUCLEOTIDE SEQUENCE [LARGE SCALE GENOMIC DNA]</scope>
</reference>
<dbReference type="PANTHER" id="PTHR43793:SF2">
    <property type="entry name" value="BIFUNCTIONAL PROTEIN HLDE"/>
    <property type="match status" value="1"/>
</dbReference>